<reference evidence="2" key="1">
    <citation type="submission" date="2022-05" db="EMBL/GenBank/DDBJ databases">
        <title>Sphingomonas sp. strain MG17 Genome sequencing and assembly.</title>
        <authorList>
            <person name="Kim I."/>
        </authorList>
    </citation>
    <scope>NUCLEOTIDE SEQUENCE</scope>
    <source>
        <strain evidence="2">MG17</strain>
    </source>
</reference>
<keyword evidence="1" id="KW-0812">Transmembrane</keyword>
<keyword evidence="1" id="KW-0472">Membrane</keyword>
<organism evidence="2 3">
    <name type="scientific">Sphingomonas tagetis</name>
    <dbReference type="NCBI Taxonomy" id="2949092"/>
    <lineage>
        <taxon>Bacteria</taxon>
        <taxon>Pseudomonadati</taxon>
        <taxon>Pseudomonadota</taxon>
        <taxon>Alphaproteobacteria</taxon>
        <taxon>Sphingomonadales</taxon>
        <taxon>Sphingomonadaceae</taxon>
        <taxon>Sphingomonas</taxon>
    </lineage>
</organism>
<sequence>MPGSLTLILILAAAVAVAGWVYVRHRAQAKLVRRRLRHERNIAYQREWDGQMRQSLAADATDSKRGD</sequence>
<feature type="transmembrane region" description="Helical" evidence="1">
    <location>
        <begin position="6"/>
        <end position="23"/>
    </location>
</feature>
<keyword evidence="3" id="KW-1185">Reference proteome</keyword>
<comment type="caution">
    <text evidence="2">The sequence shown here is derived from an EMBL/GenBank/DDBJ whole genome shotgun (WGS) entry which is preliminary data.</text>
</comment>
<dbReference type="EMBL" id="JAMLDX010000014">
    <property type="protein sequence ID" value="MCP3732059.1"/>
    <property type="molecule type" value="Genomic_DNA"/>
</dbReference>
<dbReference type="Proteomes" id="UP001139451">
    <property type="component" value="Unassembled WGS sequence"/>
</dbReference>
<accession>A0A9X2HML1</accession>
<evidence type="ECO:0000256" key="1">
    <source>
        <dbReference type="SAM" id="Phobius"/>
    </source>
</evidence>
<keyword evidence="1" id="KW-1133">Transmembrane helix</keyword>
<proteinExistence type="predicted"/>
<dbReference type="AlphaFoldDB" id="A0A9X2HML1"/>
<name>A0A9X2HML1_9SPHN</name>
<evidence type="ECO:0000313" key="2">
    <source>
        <dbReference type="EMBL" id="MCP3732059.1"/>
    </source>
</evidence>
<protein>
    <submittedName>
        <fullName evidence="2">Uncharacterized protein</fullName>
    </submittedName>
</protein>
<evidence type="ECO:0000313" key="3">
    <source>
        <dbReference type="Proteomes" id="UP001139451"/>
    </source>
</evidence>
<gene>
    <name evidence="2" type="ORF">M9978_16665</name>
</gene>